<dbReference type="OrthoDB" id="4081967at2759"/>
<dbReference type="InterPro" id="IPR035189">
    <property type="entry name" value="Std1/Mth1"/>
</dbReference>
<evidence type="ECO:0000313" key="2">
    <source>
        <dbReference type="EMBL" id="ODV80726.1"/>
    </source>
</evidence>
<reference evidence="3" key="1">
    <citation type="submission" date="2016-05" db="EMBL/GenBank/DDBJ databases">
        <title>Comparative genomics of biotechnologically important yeasts.</title>
        <authorList>
            <consortium name="DOE Joint Genome Institute"/>
            <person name="Riley R."/>
            <person name="Haridas S."/>
            <person name="Wolfe K.H."/>
            <person name="Lopes M.R."/>
            <person name="Hittinger C.T."/>
            <person name="Goker M."/>
            <person name="Salamov A."/>
            <person name="Wisecaver J."/>
            <person name="Long T.M."/>
            <person name="Aerts A.L."/>
            <person name="Barry K."/>
            <person name="Choi C."/>
            <person name="Clum A."/>
            <person name="Coughlan A.Y."/>
            <person name="Deshpande S."/>
            <person name="Douglass A.P."/>
            <person name="Hanson S.J."/>
            <person name="Klenk H.-P."/>
            <person name="Labutti K."/>
            <person name="Lapidus A."/>
            <person name="Lindquist E."/>
            <person name="Lipzen A."/>
            <person name="Meier-Kolthoff J.P."/>
            <person name="Ohm R.A."/>
            <person name="Otillar R.P."/>
            <person name="Pangilinan J."/>
            <person name="Peng Y."/>
            <person name="Rokas A."/>
            <person name="Rosa C.A."/>
            <person name="Scheuner C."/>
            <person name="Sibirny A.A."/>
            <person name="Slot J.C."/>
            <person name="Stielow J.B."/>
            <person name="Sun H."/>
            <person name="Kurtzman C.P."/>
            <person name="Blackwell M."/>
            <person name="Grigoriev I.V."/>
            <person name="Jeffries T.W."/>
        </authorList>
    </citation>
    <scope>NUCLEOTIDE SEQUENCE [LARGE SCALE GENOMIC DNA]</scope>
    <source>
        <strain evidence="3">NRRL Y-17324</strain>
    </source>
</reference>
<sequence length="358" mass="40301">MFGTPFSRSNGPQAPSHFKDSARNAIYQQLPPLGLVSSSATSVRSAPSQFNKSPLGYRSLTSSIFSSFSGKRSVRSAPSVYSSSTATIPEDAVPVSTTVEQLVNDIVLHENYFLDKALQKKQQQQHQQYQQLGAYYDDLDDEELYKICLGSDLQYQNVPESLIDWNLNVTRCKLILVQLPMITSAPNYQYSQSALPQLVGDLAQLCHIVLIQPHITDKELIYTLFSSNLYQEHNLDATFKKSVAEISVKQSRLLQINDTTKKNNAITSIDNQTFLKFKFKEIAIRNYLINLAAAATTAHEYKQKSDALKKEIKEQLLKESAADPASISTKKIKLPKSDKTRLWEQVRLDVFKRAGLEE</sequence>
<dbReference type="AlphaFoldDB" id="A0A1E4SMH1"/>
<dbReference type="Pfam" id="PF17235">
    <property type="entry name" value="STD1"/>
    <property type="match status" value="1"/>
</dbReference>
<proteinExistence type="predicted"/>
<accession>A0A1E4SMH1</accession>
<feature type="coiled-coil region" evidence="1">
    <location>
        <begin position="291"/>
        <end position="318"/>
    </location>
</feature>
<dbReference type="Proteomes" id="UP000094285">
    <property type="component" value="Unassembled WGS sequence"/>
</dbReference>
<organism evidence="2 3">
    <name type="scientific">Suhomyces tanzawaensis NRRL Y-17324</name>
    <dbReference type="NCBI Taxonomy" id="984487"/>
    <lineage>
        <taxon>Eukaryota</taxon>
        <taxon>Fungi</taxon>
        <taxon>Dikarya</taxon>
        <taxon>Ascomycota</taxon>
        <taxon>Saccharomycotina</taxon>
        <taxon>Pichiomycetes</taxon>
        <taxon>Debaryomycetaceae</taxon>
        <taxon>Suhomyces</taxon>
    </lineage>
</organism>
<dbReference type="RefSeq" id="XP_020065848.1">
    <property type="nucleotide sequence ID" value="XM_020207337.1"/>
</dbReference>
<evidence type="ECO:0000256" key="1">
    <source>
        <dbReference type="SAM" id="Coils"/>
    </source>
</evidence>
<keyword evidence="1" id="KW-0175">Coiled coil</keyword>
<keyword evidence="3" id="KW-1185">Reference proteome</keyword>
<protein>
    <submittedName>
        <fullName evidence="2">Uncharacterized protein</fullName>
    </submittedName>
</protein>
<dbReference type="EMBL" id="KV453910">
    <property type="protein sequence ID" value="ODV80726.1"/>
    <property type="molecule type" value="Genomic_DNA"/>
</dbReference>
<evidence type="ECO:0000313" key="3">
    <source>
        <dbReference type="Proteomes" id="UP000094285"/>
    </source>
</evidence>
<dbReference type="GeneID" id="30981474"/>
<gene>
    <name evidence="2" type="ORF">CANTADRAFT_25151</name>
</gene>
<name>A0A1E4SMH1_9ASCO</name>